<proteinExistence type="predicted"/>
<feature type="compositionally biased region" description="Low complexity" evidence="1">
    <location>
        <begin position="144"/>
        <end position="158"/>
    </location>
</feature>
<sequence>MAARLLFLLSVSLLCAYRVSAFLVVHPNRGSVDLSLLRGAKQRIKAVWSKTAWGQRRRTVDQNGGDNDLASLENAFAKSEHQDHQQVYGYYYHHNNMGSNGTMTLSTGNTMMEEIPSVVASSSLATSSHRTKQMQDSYDKNHVATSSPASITAATRPANGRTSRFFGLLENGKDSSRDSVIDSTGSGKPVAVATTESPASQTTPTSIQTLQSPSQQQSTSTTTTPLEPMYTLPPLSSSSSSLSKLELEFRNMLAFFGNYTRADLYTVRDPRTRTILEGVISSSDEPAVYRAFEVLFEDLPPLRLAGRMIFAKLEQVMQQAAATGQAQVDLVVNQTGIPHGTCQKARLAFLTLAVATEYGHHKEPEAHLTTDQLVSTGLASIAMDLLRYDDNNHQQFLATLDREQSGRVTFSDFMIGIQTMAEETCGIEHCDPAQILQTVANEMEPAFLRSNRHAAMDQKRQEHSDRYDRMVTSFQEWDDVVPTGEGRRLDVLRGCFVGARNKPVVEALRVVYIDYVPLRMAGNSIFALTKSLVSQIRKRSK</sequence>
<dbReference type="EMBL" id="CAICTM010000418">
    <property type="protein sequence ID" value="CAB9510080.1"/>
    <property type="molecule type" value="Genomic_DNA"/>
</dbReference>
<dbReference type="OrthoDB" id="44177at2759"/>
<reference evidence="3" key="1">
    <citation type="submission" date="2020-06" db="EMBL/GenBank/DDBJ databases">
        <authorList>
            <consortium name="Plant Systems Biology data submission"/>
        </authorList>
    </citation>
    <scope>NUCLEOTIDE SEQUENCE</scope>
    <source>
        <strain evidence="3">D6</strain>
    </source>
</reference>
<comment type="caution">
    <text evidence="3">The sequence shown here is derived from an EMBL/GenBank/DDBJ whole genome shotgun (WGS) entry which is preliminary data.</text>
</comment>
<evidence type="ECO:0008006" key="5">
    <source>
        <dbReference type="Google" id="ProtNLM"/>
    </source>
</evidence>
<feature type="signal peptide" evidence="2">
    <location>
        <begin position="1"/>
        <end position="21"/>
    </location>
</feature>
<feature type="region of interest" description="Disordered" evidence="1">
    <location>
        <begin position="121"/>
        <end position="237"/>
    </location>
</feature>
<gene>
    <name evidence="3" type="ORF">SEMRO_419_G139090.1</name>
</gene>
<accession>A0A9N8E0P1</accession>
<evidence type="ECO:0000256" key="2">
    <source>
        <dbReference type="SAM" id="SignalP"/>
    </source>
</evidence>
<keyword evidence="4" id="KW-1185">Reference proteome</keyword>
<organism evidence="3 4">
    <name type="scientific">Seminavis robusta</name>
    <dbReference type="NCBI Taxonomy" id="568900"/>
    <lineage>
        <taxon>Eukaryota</taxon>
        <taxon>Sar</taxon>
        <taxon>Stramenopiles</taxon>
        <taxon>Ochrophyta</taxon>
        <taxon>Bacillariophyta</taxon>
        <taxon>Bacillariophyceae</taxon>
        <taxon>Bacillariophycidae</taxon>
        <taxon>Naviculales</taxon>
        <taxon>Naviculaceae</taxon>
        <taxon>Seminavis</taxon>
    </lineage>
</organism>
<feature type="chain" id="PRO_5040324935" description="Calmodulin" evidence="2">
    <location>
        <begin position="22"/>
        <end position="541"/>
    </location>
</feature>
<name>A0A9N8E0P1_9STRA</name>
<feature type="compositionally biased region" description="Low complexity" evidence="1">
    <location>
        <begin position="200"/>
        <end position="237"/>
    </location>
</feature>
<feature type="compositionally biased region" description="Basic and acidic residues" evidence="1">
    <location>
        <begin position="171"/>
        <end position="180"/>
    </location>
</feature>
<evidence type="ECO:0000256" key="1">
    <source>
        <dbReference type="SAM" id="MobiDB-lite"/>
    </source>
</evidence>
<evidence type="ECO:0000313" key="3">
    <source>
        <dbReference type="EMBL" id="CAB9510080.1"/>
    </source>
</evidence>
<dbReference type="AlphaFoldDB" id="A0A9N8E0P1"/>
<keyword evidence="2" id="KW-0732">Signal</keyword>
<dbReference type="Proteomes" id="UP001153069">
    <property type="component" value="Unassembled WGS sequence"/>
</dbReference>
<protein>
    <recommendedName>
        <fullName evidence="5">Calmodulin</fullName>
    </recommendedName>
</protein>
<evidence type="ECO:0000313" key="4">
    <source>
        <dbReference type="Proteomes" id="UP001153069"/>
    </source>
</evidence>